<evidence type="ECO:0000259" key="21">
    <source>
        <dbReference type="Pfam" id="PF02875"/>
    </source>
</evidence>
<feature type="domain" description="Mur ligase central" evidence="22">
    <location>
        <begin position="57"/>
        <end position="238"/>
    </location>
</feature>
<evidence type="ECO:0000256" key="20">
    <source>
        <dbReference type="ARBA" id="ARBA00049161"/>
    </source>
</evidence>
<evidence type="ECO:0000256" key="13">
    <source>
        <dbReference type="ARBA" id="ARBA00022909"/>
    </source>
</evidence>
<gene>
    <name evidence="23" type="ORF">EHQ58_14980</name>
</gene>
<dbReference type="Proteomes" id="UP000297693">
    <property type="component" value="Unassembled WGS sequence"/>
</dbReference>
<evidence type="ECO:0000313" key="24">
    <source>
        <dbReference type="Proteomes" id="UP000297693"/>
    </source>
</evidence>
<organism evidence="23 24">
    <name type="scientific">Leptospira ognonensis</name>
    <dbReference type="NCBI Taxonomy" id="2484945"/>
    <lineage>
        <taxon>Bacteria</taxon>
        <taxon>Pseudomonadati</taxon>
        <taxon>Spirochaetota</taxon>
        <taxon>Spirochaetia</taxon>
        <taxon>Leptospirales</taxon>
        <taxon>Leptospiraceae</taxon>
        <taxon>Leptospira</taxon>
    </lineage>
</organism>
<evidence type="ECO:0000256" key="18">
    <source>
        <dbReference type="ARBA" id="ARBA00047808"/>
    </source>
</evidence>
<evidence type="ECO:0000313" key="23">
    <source>
        <dbReference type="EMBL" id="TGL57095.1"/>
    </source>
</evidence>
<feature type="domain" description="Mur ligase C-terminal" evidence="21">
    <location>
        <begin position="273"/>
        <end position="343"/>
    </location>
</feature>
<dbReference type="GO" id="GO:0046872">
    <property type="term" value="F:metal ion binding"/>
    <property type="evidence" value="ECO:0007669"/>
    <property type="project" value="UniProtKB-KW"/>
</dbReference>
<keyword evidence="11" id="KW-0067">ATP-binding</keyword>
<evidence type="ECO:0000256" key="15">
    <source>
        <dbReference type="ARBA" id="ARBA00030592"/>
    </source>
</evidence>
<comment type="pathway">
    <text evidence="3">Cofactor biosynthesis; tetrahydrofolylpolyglutamate biosynthesis.</text>
</comment>
<keyword evidence="13" id="KW-0289">Folate biosynthesis</keyword>
<evidence type="ECO:0000259" key="22">
    <source>
        <dbReference type="Pfam" id="PF08245"/>
    </source>
</evidence>
<evidence type="ECO:0000256" key="5">
    <source>
        <dbReference type="ARBA" id="ARBA00013023"/>
    </source>
</evidence>
<dbReference type="GO" id="GO:0005524">
    <property type="term" value="F:ATP binding"/>
    <property type="evidence" value="ECO:0007669"/>
    <property type="project" value="UniProtKB-KW"/>
</dbReference>
<dbReference type="EC" id="6.3.2.12" evidence="5"/>
<dbReference type="Gene3D" id="3.90.190.20">
    <property type="entry name" value="Mur ligase, C-terminal domain"/>
    <property type="match status" value="1"/>
</dbReference>
<dbReference type="GO" id="GO:0008841">
    <property type="term" value="F:dihydrofolate synthase activity"/>
    <property type="evidence" value="ECO:0007669"/>
    <property type="project" value="UniProtKB-EC"/>
</dbReference>
<comment type="catalytic activity">
    <reaction evidence="17">
        <text>(6S)-5,6,7,8-tetrahydrofolyl-(gamma-L-Glu)(n) + L-glutamate + ATP = (6S)-5,6,7,8-tetrahydrofolyl-(gamma-L-Glu)(n+1) + ADP + phosphate + H(+)</text>
        <dbReference type="Rhea" id="RHEA:10580"/>
        <dbReference type="Rhea" id="RHEA-COMP:14738"/>
        <dbReference type="Rhea" id="RHEA-COMP:14740"/>
        <dbReference type="ChEBI" id="CHEBI:15378"/>
        <dbReference type="ChEBI" id="CHEBI:29985"/>
        <dbReference type="ChEBI" id="CHEBI:30616"/>
        <dbReference type="ChEBI" id="CHEBI:43474"/>
        <dbReference type="ChEBI" id="CHEBI:141005"/>
        <dbReference type="ChEBI" id="CHEBI:456216"/>
        <dbReference type="EC" id="6.3.2.17"/>
    </reaction>
</comment>
<dbReference type="EC" id="6.3.2.17" evidence="6"/>
<evidence type="ECO:0000256" key="8">
    <source>
        <dbReference type="ARBA" id="ARBA00022598"/>
    </source>
</evidence>
<keyword evidence="8" id="KW-0436">Ligase</keyword>
<evidence type="ECO:0000256" key="4">
    <source>
        <dbReference type="ARBA" id="ARBA00008276"/>
    </source>
</evidence>
<dbReference type="RefSeq" id="WP_135624723.1">
    <property type="nucleotide sequence ID" value="NZ_RQGD01000039.1"/>
</dbReference>
<dbReference type="PANTHER" id="PTHR11136:SF0">
    <property type="entry name" value="DIHYDROFOLATE SYNTHETASE-RELATED"/>
    <property type="match status" value="1"/>
</dbReference>
<dbReference type="Pfam" id="PF08245">
    <property type="entry name" value="Mur_ligase_M"/>
    <property type="match status" value="1"/>
</dbReference>
<evidence type="ECO:0000256" key="19">
    <source>
        <dbReference type="ARBA" id="ARBA00049035"/>
    </source>
</evidence>
<dbReference type="Gene3D" id="3.40.1190.10">
    <property type="entry name" value="Mur-like, catalytic domain"/>
    <property type="match status" value="1"/>
</dbReference>
<protein>
    <recommendedName>
        <fullName evidence="7">Dihydrofolate synthase/folylpolyglutamate synthase</fullName>
        <ecNumber evidence="5">6.3.2.12</ecNumber>
        <ecNumber evidence="6">6.3.2.17</ecNumber>
    </recommendedName>
    <alternativeName>
        <fullName evidence="16">Folylpoly-gamma-glutamate synthetase-dihydrofolate synthetase</fullName>
    </alternativeName>
    <alternativeName>
        <fullName evidence="14">Folylpolyglutamate synthetase</fullName>
    </alternativeName>
    <alternativeName>
        <fullName evidence="15">Tetrahydrofolylpolyglutamate synthase</fullName>
    </alternativeName>
</protein>
<dbReference type="InterPro" id="IPR036565">
    <property type="entry name" value="Mur-like_cat_sf"/>
</dbReference>
<dbReference type="PANTHER" id="PTHR11136">
    <property type="entry name" value="FOLYLPOLYGLUTAMATE SYNTHASE-RELATED"/>
    <property type="match status" value="1"/>
</dbReference>
<proteinExistence type="inferred from homology"/>
<comment type="catalytic activity">
    <reaction evidence="18">
        <text>10-formyltetrahydrofolyl-(gamma-L-Glu)(n) + L-glutamate + ATP = 10-formyltetrahydrofolyl-(gamma-L-Glu)(n+1) + ADP + phosphate + H(+)</text>
        <dbReference type="Rhea" id="RHEA:51904"/>
        <dbReference type="Rhea" id="RHEA-COMP:13088"/>
        <dbReference type="Rhea" id="RHEA-COMP:14300"/>
        <dbReference type="ChEBI" id="CHEBI:15378"/>
        <dbReference type="ChEBI" id="CHEBI:29985"/>
        <dbReference type="ChEBI" id="CHEBI:30616"/>
        <dbReference type="ChEBI" id="CHEBI:43474"/>
        <dbReference type="ChEBI" id="CHEBI:134413"/>
        <dbReference type="ChEBI" id="CHEBI:456216"/>
        <dbReference type="EC" id="6.3.2.17"/>
    </reaction>
</comment>
<name>A0A4R9JY31_9LEPT</name>
<evidence type="ECO:0000256" key="3">
    <source>
        <dbReference type="ARBA" id="ARBA00005150"/>
    </source>
</evidence>
<comment type="similarity">
    <text evidence="4">Belongs to the folylpolyglutamate synthase family.</text>
</comment>
<evidence type="ECO:0000256" key="1">
    <source>
        <dbReference type="ARBA" id="ARBA00002714"/>
    </source>
</evidence>
<dbReference type="GO" id="GO:0005737">
    <property type="term" value="C:cytoplasm"/>
    <property type="evidence" value="ECO:0007669"/>
    <property type="project" value="TreeGrafter"/>
</dbReference>
<keyword evidence="24" id="KW-1185">Reference proteome</keyword>
<dbReference type="InterPro" id="IPR036615">
    <property type="entry name" value="Mur_ligase_C_dom_sf"/>
</dbReference>
<evidence type="ECO:0000256" key="17">
    <source>
        <dbReference type="ARBA" id="ARBA00047493"/>
    </source>
</evidence>
<reference evidence="23" key="1">
    <citation type="journal article" date="2019" name="PLoS Negl. Trop. Dis.">
        <title>Revisiting the worldwide diversity of Leptospira species in the environment.</title>
        <authorList>
            <person name="Vincent A.T."/>
            <person name="Schiettekatte O."/>
            <person name="Bourhy P."/>
            <person name="Veyrier F.J."/>
            <person name="Picardeau M."/>
        </authorList>
    </citation>
    <scope>NUCLEOTIDE SEQUENCE [LARGE SCALE GENOMIC DNA]</scope>
    <source>
        <strain evidence="23">201702476</strain>
    </source>
</reference>
<dbReference type="AlphaFoldDB" id="A0A4R9JY31"/>
<keyword evidence="10" id="KW-0547">Nucleotide-binding</keyword>
<comment type="pathway">
    <text evidence="2">Cofactor biosynthesis; tetrahydrofolate biosynthesis; 7,8-dihydrofolate from 2-amino-4-hydroxy-6-hydroxymethyl-7,8-dihydropteridine diphosphate and 4-aminobenzoate: step 2/2.</text>
</comment>
<dbReference type="OrthoDB" id="9809356at2"/>
<comment type="function">
    <text evidence="1">Functions in two distinct reactions of the de novo folate biosynthetic pathway. Catalyzes the addition of a glutamate residue to dihydropteroate (7,8-dihydropteroate or H2Pte) to form dihydrofolate (7,8-dihydrofolate monoglutamate or H2Pte-Glu). Also catalyzes successive additions of L-glutamate to tetrahydrofolate or 10-formyltetrahydrofolate or 5,10-methylenetetrahydrofolate, leading to folylpolyglutamate derivatives.</text>
</comment>
<evidence type="ECO:0000256" key="7">
    <source>
        <dbReference type="ARBA" id="ARBA00019357"/>
    </source>
</evidence>
<dbReference type="Pfam" id="PF02875">
    <property type="entry name" value="Mur_ligase_C"/>
    <property type="match status" value="1"/>
</dbReference>
<sequence>MSLFLNLLSELQNPEKTRNFNVFKNYSLDEFQSQIEKYGKLLEFDPSYRPFRFAVIGTNGKGSTSYYLSELLQKVKLDQNIGLYTSPHLLSPFERIICNGKMISEIESDEIITQLERIDASQLKALSYFECMTLLCFCFFKKMGCSFEVWEAGLGGRLDATKLANPDVIILTKIGIDHSEILGDTLEKIAFEKIHIAGNNSKVIYSFPVTGKLRSEIVSIAKSLRLEVHFFDENNYPDYLQYNFNFVKWVLEDLHILDPSLLPSFETLKRPPGRLETIRETPLLVFDPAHNPDAVKHTIATLRKSPEWQNKPSLLCGCLPDKDTDSIWKEISAEAWQEIFFYEAEGFYKWSDALPSTTGKFLHSEKELKEALDAEAGPVLALGSFRLYPVLTSLYQNRVIL</sequence>
<dbReference type="InterPro" id="IPR001645">
    <property type="entry name" value="Folylpolyglutamate_synth"/>
</dbReference>
<keyword evidence="12" id="KW-0460">Magnesium</keyword>
<dbReference type="InterPro" id="IPR013221">
    <property type="entry name" value="Mur_ligase_cen"/>
</dbReference>
<comment type="catalytic activity">
    <reaction evidence="19">
        <text>(6R)-5,10-methylenetetrahydrofolyl-(gamma-L-Glu)(n) + L-glutamate + ATP = (6R)-5,10-methylenetetrahydrofolyl-(gamma-L-Glu)(n+1) + ADP + phosphate + H(+)</text>
        <dbReference type="Rhea" id="RHEA:51912"/>
        <dbReference type="Rhea" id="RHEA-COMP:13257"/>
        <dbReference type="Rhea" id="RHEA-COMP:13258"/>
        <dbReference type="ChEBI" id="CHEBI:15378"/>
        <dbReference type="ChEBI" id="CHEBI:29985"/>
        <dbReference type="ChEBI" id="CHEBI:30616"/>
        <dbReference type="ChEBI" id="CHEBI:43474"/>
        <dbReference type="ChEBI" id="CHEBI:136572"/>
        <dbReference type="ChEBI" id="CHEBI:456216"/>
        <dbReference type="EC" id="6.3.2.17"/>
    </reaction>
</comment>
<evidence type="ECO:0000256" key="16">
    <source>
        <dbReference type="ARBA" id="ARBA00032510"/>
    </source>
</evidence>
<accession>A0A4R9JY31</accession>
<dbReference type="SUPFAM" id="SSF53623">
    <property type="entry name" value="MurD-like peptide ligases, catalytic domain"/>
    <property type="match status" value="1"/>
</dbReference>
<dbReference type="GO" id="GO:0046656">
    <property type="term" value="P:folic acid biosynthetic process"/>
    <property type="evidence" value="ECO:0007669"/>
    <property type="project" value="UniProtKB-KW"/>
</dbReference>
<evidence type="ECO:0000256" key="12">
    <source>
        <dbReference type="ARBA" id="ARBA00022842"/>
    </source>
</evidence>
<dbReference type="EMBL" id="RQGD01000039">
    <property type="protein sequence ID" value="TGL57095.1"/>
    <property type="molecule type" value="Genomic_DNA"/>
</dbReference>
<evidence type="ECO:0000256" key="2">
    <source>
        <dbReference type="ARBA" id="ARBA00004799"/>
    </source>
</evidence>
<keyword evidence="9" id="KW-0479">Metal-binding</keyword>
<dbReference type="GO" id="GO:0004326">
    <property type="term" value="F:tetrahydrofolylpolyglutamate synthase activity"/>
    <property type="evidence" value="ECO:0007669"/>
    <property type="project" value="UniProtKB-EC"/>
</dbReference>
<comment type="caution">
    <text evidence="23">The sequence shown here is derived from an EMBL/GenBank/DDBJ whole genome shotgun (WGS) entry which is preliminary data.</text>
</comment>
<dbReference type="SUPFAM" id="SSF53244">
    <property type="entry name" value="MurD-like peptide ligases, peptide-binding domain"/>
    <property type="match status" value="1"/>
</dbReference>
<evidence type="ECO:0000256" key="10">
    <source>
        <dbReference type="ARBA" id="ARBA00022741"/>
    </source>
</evidence>
<evidence type="ECO:0000256" key="11">
    <source>
        <dbReference type="ARBA" id="ARBA00022840"/>
    </source>
</evidence>
<dbReference type="NCBIfam" id="TIGR01499">
    <property type="entry name" value="folC"/>
    <property type="match status" value="1"/>
</dbReference>
<evidence type="ECO:0000256" key="6">
    <source>
        <dbReference type="ARBA" id="ARBA00013025"/>
    </source>
</evidence>
<evidence type="ECO:0000256" key="9">
    <source>
        <dbReference type="ARBA" id="ARBA00022723"/>
    </source>
</evidence>
<evidence type="ECO:0000256" key="14">
    <source>
        <dbReference type="ARBA" id="ARBA00030048"/>
    </source>
</evidence>
<dbReference type="InterPro" id="IPR004101">
    <property type="entry name" value="Mur_ligase_C"/>
</dbReference>
<comment type="catalytic activity">
    <reaction evidence="20">
        <text>7,8-dihydropteroate + L-glutamate + ATP = 7,8-dihydrofolate + ADP + phosphate + H(+)</text>
        <dbReference type="Rhea" id="RHEA:23584"/>
        <dbReference type="ChEBI" id="CHEBI:15378"/>
        <dbReference type="ChEBI" id="CHEBI:17839"/>
        <dbReference type="ChEBI" id="CHEBI:29985"/>
        <dbReference type="ChEBI" id="CHEBI:30616"/>
        <dbReference type="ChEBI" id="CHEBI:43474"/>
        <dbReference type="ChEBI" id="CHEBI:57451"/>
        <dbReference type="ChEBI" id="CHEBI:456216"/>
        <dbReference type="EC" id="6.3.2.12"/>
    </reaction>
</comment>